<dbReference type="InterPro" id="IPR047589">
    <property type="entry name" value="DUF11_rpt"/>
</dbReference>
<dbReference type="SUPFAM" id="SSF103647">
    <property type="entry name" value="TSP type-3 repeat"/>
    <property type="match status" value="1"/>
</dbReference>
<accession>A0A4U8WDK7</accession>
<feature type="domain" description="DUF11" evidence="2">
    <location>
        <begin position="1021"/>
        <end position="1133"/>
    </location>
</feature>
<dbReference type="Gene3D" id="2.60.40.10">
    <property type="entry name" value="Immunoglobulins"/>
    <property type="match status" value="1"/>
</dbReference>
<dbReference type="InterPro" id="IPR038081">
    <property type="entry name" value="CalX-like_sf"/>
</dbReference>
<dbReference type="Gene3D" id="4.10.1080.10">
    <property type="entry name" value="TSP type-3 repeat"/>
    <property type="match status" value="1"/>
</dbReference>
<proteinExistence type="predicted"/>
<dbReference type="PANTHER" id="PTHR34819:SF3">
    <property type="entry name" value="CELL SURFACE PROTEIN"/>
    <property type="match status" value="1"/>
</dbReference>
<dbReference type="Gene3D" id="2.60.40.2030">
    <property type="match status" value="1"/>
</dbReference>
<evidence type="ECO:0000256" key="1">
    <source>
        <dbReference type="SAM" id="SignalP"/>
    </source>
</evidence>
<dbReference type="InterPro" id="IPR008979">
    <property type="entry name" value="Galactose-bd-like_sf"/>
</dbReference>
<dbReference type="InterPro" id="IPR028974">
    <property type="entry name" value="TSP_type-3_rpt"/>
</dbReference>
<dbReference type="RefSeq" id="WP_130914731.1">
    <property type="nucleotide sequence ID" value="NZ_LR215974.1"/>
</dbReference>
<organism evidence="3 4">
    <name type="scientific">Chryseobacterium taihuense</name>
    <dbReference type="NCBI Taxonomy" id="1141221"/>
    <lineage>
        <taxon>Bacteria</taxon>
        <taxon>Pseudomonadati</taxon>
        <taxon>Bacteroidota</taxon>
        <taxon>Flavobacteriia</taxon>
        <taxon>Flavobacteriales</taxon>
        <taxon>Weeksellaceae</taxon>
        <taxon>Chryseobacterium group</taxon>
        <taxon>Chryseobacterium</taxon>
    </lineage>
</organism>
<reference evidence="3 4" key="1">
    <citation type="submission" date="2019-02" db="EMBL/GenBank/DDBJ databases">
        <authorList>
            <consortium name="Pathogen Informatics"/>
        </authorList>
    </citation>
    <scope>NUCLEOTIDE SEQUENCE [LARGE SCALE GENOMIC DNA]</scope>
    <source>
        <strain evidence="3 4">3012STDY6944375</strain>
    </source>
</reference>
<dbReference type="Pfam" id="PF01345">
    <property type="entry name" value="DUF11"/>
    <property type="match status" value="2"/>
</dbReference>
<feature type="domain" description="DUF11" evidence="2">
    <location>
        <begin position="537"/>
        <end position="654"/>
    </location>
</feature>
<protein>
    <submittedName>
        <fullName evidence="3">Conserved repeat domain</fullName>
    </submittedName>
</protein>
<dbReference type="InterPro" id="IPR001434">
    <property type="entry name" value="OmcB-like_DUF11"/>
</dbReference>
<feature type="chain" id="PRO_5020888494" evidence="1">
    <location>
        <begin position="22"/>
        <end position="1660"/>
    </location>
</feature>
<dbReference type="NCBIfam" id="TIGR01451">
    <property type="entry name" value="B_ant_repeat"/>
    <property type="match status" value="2"/>
</dbReference>
<sequence>MNKIKLLIIFFLSISRSMFHSQTNLALGKTVTSSAGGSSLSNLVDGNFNTAAITGNAAVPPNAEYFLVDLGEDYIIDNVTLGSVTPDNGRSRRFMLITYPSTVGGNLGFDPNAYVSATNTCYLYNRLIYTDPAGVVDSNTVLGGGSVPAVDNSKRGPVFPGGQINMHIGKHKARYVLILNLQDDNLQFTELQVYASPTPAVRTFVNGGFELDGAGMPREGDVRGWSTTEAAAMTGGRTPAIPTQGSLIEYWSNGQQEGGSPVLSSQGSFWAELNAYTNGMLEQEPICVLPGESFTWSFLHRGRNGVDVMGLRIDDQNVAEFSDNNAQSGTHSFTQIGSNSINTGLTQSATDVRGWTRYTGTWNNTSGVAKTVIFSYYAKSTAGGPSAIGAGNFIDDVRITSLNSIANLSTASSNGLETIPSANLPKITINGNVPTAQTVQINITGGTATRGVDYTTTPATGLITVTIPAGNYDGTDATAISLAPYIQINQDNITEPNGETIEFSIQNSTGNVLIAPASGCFTRIVSATYTIIDPVADLSIVKTVNNATPNSGSPVTFSIVVTNNGPDAAAGVSVNDVIPSGYTYQSASAPAGTTFTYTATTSTLVWNIGNLANGASTTLTITALTNSSGNYTNTATVGGNVTDPVSGNNSSSVSTTPVIQNECMGSTATKLNLSGGVLISGTANTVGAKYKYSNVIAGTGVTQQADIVFELTALDFGSPLLQSNYDFVFDATQSTAGIENNFQPSFVRSTSGLVNNIPTGTYHQSSTWKATVYKAGTTTPYNVPTIIQVIDNDGSTSATIDVFESVEFLSPLPAQIITSTPTTQVKTGNVVKSNGTPQAGIGVDPQYSAYGNYGYANEFSFKLDNEIVIKGSPSINSNLGNRFASVNFGCDFSGTNNFTKQIVSGTVYTDTDGGTPSGMPYINGNVYANLVDPNGNIVASQVASTVNGSYSFSNVIAGTYKVLLTNTAQTVGSVAPVVSSLPPNYVNVTSTDATPTDGITTVTVAAADITGVNFGISNSADLKVIKSSSNATPNVGSTITFTITATNDGPLAATGATVTDLLPSGYAYQSFTATAGTYTPATGVWAIGNLANGSSATLTITATVNTTGSYANTATVTGNESDTNLANNSSTSTPVPVNPPATPIFSIQQPCTTNTGTLTVNTPLGTDFTYSIDGVNYQTSPIFTGLTTGTYNVTVKSISSTLVSMPNIATILSFVDSDGDGYADACDLDDDNDGILDSNEGCDTLSFNAATMAKSLNGTPIPNGVFTTLSVNDVVRYGNFFTFKKGTQIDLLLTIKDVKNITDGVGAQLNPSGELVIQARYDQSPFIVYDLSFVLSGTTTPFTIPGRVTQTFKDLDSNANDDVTEIVGIKLNNGYGSIDIGSELEFGGFIPSASNIPTNYTYVRLNPAFSGNPNNWFDELPANPSDVQNHTILNFYNGFSSGTYIHGATGSSVFNGRRGIGVLDFNFVDCVDTDGDGTVDSLDLDSDNDGCFDAIEGDENVQANQLNANGSINITISGGVNTNGIPNLVNSGGLADIGGDIGQGKGSSSDALVSTCVCYEPPTDVTSSVPVKHGITLLGRAGADNGNWPMLRNSAYTALESKNKGLVITRNSNPEGTITNPVVGMMVFDTDENAGKGCMKIYTGSGVGEGWKCFNTQTCP</sequence>
<name>A0A4U8WDK7_9FLAO</name>
<dbReference type="Gene3D" id="2.60.120.260">
    <property type="entry name" value="Galactose-binding domain-like"/>
    <property type="match status" value="1"/>
</dbReference>
<evidence type="ECO:0000313" key="4">
    <source>
        <dbReference type="Proteomes" id="UP000290013"/>
    </source>
</evidence>
<dbReference type="InterPro" id="IPR013783">
    <property type="entry name" value="Ig-like_fold"/>
</dbReference>
<feature type="signal peptide" evidence="1">
    <location>
        <begin position="1"/>
        <end position="21"/>
    </location>
</feature>
<dbReference type="EMBL" id="LR215974">
    <property type="protein sequence ID" value="VFB04507.1"/>
    <property type="molecule type" value="Genomic_DNA"/>
</dbReference>
<dbReference type="SUPFAM" id="SSF49785">
    <property type="entry name" value="Galactose-binding domain-like"/>
    <property type="match status" value="1"/>
</dbReference>
<keyword evidence="1" id="KW-0732">Signal</keyword>
<dbReference type="Gene3D" id="2.60.40.1170">
    <property type="entry name" value="Mu homology domain, subdomain B"/>
    <property type="match status" value="1"/>
</dbReference>
<dbReference type="SUPFAM" id="SSF141072">
    <property type="entry name" value="CalX-like"/>
    <property type="match status" value="1"/>
</dbReference>
<dbReference type="GO" id="GO:0005509">
    <property type="term" value="F:calcium ion binding"/>
    <property type="evidence" value="ECO:0007669"/>
    <property type="project" value="InterPro"/>
</dbReference>
<evidence type="ECO:0000259" key="2">
    <source>
        <dbReference type="Pfam" id="PF01345"/>
    </source>
</evidence>
<dbReference type="PANTHER" id="PTHR34819">
    <property type="entry name" value="LARGE CYSTEINE-RICH PERIPLASMIC PROTEIN OMCB"/>
    <property type="match status" value="1"/>
</dbReference>
<dbReference type="KEGG" id="ctai:NCTC12078_02533"/>
<dbReference type="InterPro" id="IPR051172">
    <property type="entry name" value="Chlamydia_OmcB"/>
</dbReference>
<evidence type="ECO:0000313" key="3">
    <source>
        <dbReference type="EMBL" id="VFB04507.1"/>
    </source>
</evidence>
<gene>
    <name evidence="3" type="ORF">NCTC12078_02533</name>
</gene>
<dbReference type="Proteomes" id="UP000290013">
    <property type="component" value="Chromosome"/>
</dbReference>